<name>A0ABP9P7T1_9ACTN</name>
<evidence type="ECO:0000256" key="2">
    <source>
        <dbReference type="SAM" id="Phobius"/>
    </source>
</evidence>
<dbReference type="EMBL" id="BAABKG010000001">
    <property type="protein sequence ID" value="GAA5141944.1"/>
    <property type="molecule type" value="Genomic_DNA"/>
</dbReference>
<accession>A0ABP9P7T1</accession>
<keyword evidence="2" id="KW-0812">Transmembrane</keyword>
<keyword evidence="4" id="KW-1185">Reference proteome</keyword>
<keyword evidence="2" id="KW-1133">Transmembrane helix</keyword>
<evidence type="ECO:0000313" key="3">
    <source>
        <dbReference type="EMBL" id="GAA5141944.1"/>
    </source>
</evidence>
<reference evidence="4" key="1">
    <citation type="journal article" date="2019" name="Int. J. Syst. Evol. Microbiol.">
        <title>The Global Catalogue of Microorganisms (GCM) 10K type strain sequencing project: providing services to taxonomists for standard genome sequencing and annotation.</title>
        <authorList>
            <consortium name="The Broad Institute Genomics Platform"/>
            <consortium name="The Broad Institute Genome Sequencing Center for Infectious Disease"/>
            <person name="Wu L."/>
            <person name="Ma J."/>
        </authorList>
    </citation>
    <scope>NUCLEOTIDE SEQUENCE [LARGE SCALE GENOMIC DNA]</scope>
    <source>
        <strain evidence="4">JCM 18459</strain>
    </source>
</reference>
<feature type="transmembrane region" description="Helical" evidence="2">
    <location>
        <begin position="39"/>
        <end position="57"/>
    </location>
</feature>
<dbReference type="Proteomes" id="UP001500221">
    <property type="component" value="Unassembled WGS sequence"/>
</dbReference>
<sequence length="59" mass="6107">MGDQFGPGMCPRSAVPPRLDGEDSGNTPDRKAVVGRSEVAALLALLVVAMTAGWVLLGR</sequence>
<protein>
    <submittedName>
        <fullName evidence="3">Uncharacterized protein</fullName>
    </submittedName>
</protein>
<feature type="region of interest" description="Disordered" evidence="1">
    <location>
        <begin position="1"/>
        <end position="31"/>
    </location>
</feature>
<keyword evidence="2" id="KW-0472">Membrane</keyword>
<organism evidence="3 4">
    <name type="scientific">Nocardioides marinquilinus</name>
    <dbReference type="NCBI Taxonomy" id="1210400"/>
    <lineage>
        <taxon>Bacteria</taxon>
        <taxon>Bacillati</taxon>
        <taxon>Actinomycetota</taxon>
        <taxon>Actinomycetes</taxon>
        <taxon>Propionibacteriales</taxon>
        <taxon>Nocardioidaceae</taxon>
        <taxon>Nocardioides</taxon>
    </lineage>
</organism>
<comment type="caution">
    <text evidence="3">The sequence shown here is derived from an EMBL/GenBank/DDBJ whole genome shotgun (WGS) entry which is preliminary data.</text>
</comment>
<proteinExistence type="predicted"/>
<evidence type="ECO:0000256" key="1">
    <source>
        <dbReference type="SAM" id="MobiDB-lite"/>
    </source>
</evidence>
<evidence type="ECO:0000313" key="4">
    <source>
        <dbReference type="Proteomes" id="UP001500221"/>
    </source>
</evidence>
<gene>
    <name evidence="3" type="ORF">GCM10023340_04560</name>
</gene>